<comment type="caution">
    <text evidence="1">The sequence shown here is derived from an EMBL/GenBank/DDBJ whole genome shotgun (WGS) entry which is preliminary data.</text>
</comment>
<evidence type="ECO:0000313" key="2">
    <source>
        <dbReference type="Proteomes" id="UP001152622"/>
    </source>
</evidence>
<dbReference type="EMBL" id="JAINUF010000003">
    <property type="protein sequence ID" value="KAJ8370966.1"/>
    <property type="molecule type" value="Genomic_DNA"/>
</dbReference>
<dbReference type="AlphaFoldDB" id="A0A9Q1J883"/>
<name>A0A9Q1J883_SYNKA</name>
<sequence length="110" mass="12024">MEAIHSGACSACLLEIASIVFRHVTRRPSLLRKRDLSLGCVAVSWKRLVRVRQNTPSAAIAECLRERCPVRLNGTELPSACPNTCGMPGALRYISRCLGKPATFPLKGTF</sequence>
<accession>A0A9Q1J883</accession>
<organism evidence="1 2">
    <name type="scientific">Synaphobranchus kaupii</name>
    <name type="common">Kaup's arrowtooth eel</name>
    <dbReference type="NCBI Taxonomy" id="118154"/>
    <lineage>
        <taxon>Eukaryota</taxon>
        <taxon>Metazoa</taxon>
        <taxon>Chordata</taxon>
        <taxon>Craniata</taxon>
        <taxon>Vertebrata</taxon>
        <taxon>Euteleostomi</taxon>
        <taxon>Actinopterygii</taxon>
        <taxon>Neopterygii</taxon>
        <taxon>Teleostei</taxon>
        <taxon>Anguilliformes</taxon>
        <taxon>Synaphobranchidae</taxon>
        <taxon>Synaphobranchus</taxon>
    </lineage>
</organism>
<evidence type="ECO:0000313" key="1">
    <source>
        <dbReference type="EMBL" id="KAJ8370966.1"/>
    </source>
</evidence>
<gene>
    <name evidence="1" type="ORF">SKAU_G00109940</name>
</gene>
<dbReference type="Proteomes" id="UP001152622">
    <property type="component" value="Chromosome 3"/>
</dbReference>
<keyword evidence="2" id="KW-1185">Reference proteome</keyword>
<proteinExistence type="predicted"/>
<reference evidence="1" key="1">
    <citation type="journal article" date="2023" name="Science">
        <title>Genome structures resolve the early diversification of teleost fishes.</title>
        <authorList>
            <person name="Parey E."/>
            <person name="Louis A."/>
            <person name="Montfort J."/>
            <person name="Bouchez O."/>
            <person name="Roques C."/>
            <person name="Iampietro C."/>
            <person name="Lluch J."/>
            <person name="Castinel A."/>
            <person name="Donnadieu C."/>
            <person name="Desvignes T."/>
            <person name="Floi Bucao C."/>
            <person name="Jouanno E."/>
            <person name="Wen M."/>
            <person name="Mejri S."/>
            <person name="Dirks R."/>
            <person name="Jansen H."/>
            <person name="Henkel C."/>
            <person name="Chen W.J."/>
            <person name="Zahm M."/>
            <person name="Cabau C."/>
            <person name="Klopp C."/>
            <person name="Thompson A.W."/>
            <person name="Robinson-Rechavi M."/>
            <person name="Braasch I."/>
            <person name="Lecointre G."/>
            <person name="Bobe J."/>
            <person name="Postlethwait J.H."/>
            <person name="Berthelot C."/>
            <person name="Roest Crollius H."/>
            <person name="Guiguen Y."/>
        </authorList>
    </citation>
    <scope>NUCLEOTIDE SEQUENCE</scope>
    <source>
        <strain evidence="1">WJC10195</strain>
    </source>
</reference>
<protein>
    <submittedName>
        <fullName evidence="1">Uncharacterized protein</fullName>
    </submittedName>
</protein>